<organism evidence="2 3">
    <name type="scientific">Ficus carica</name>
    <name type="common">Common fig</name>
    <dbReference type="NCBI Taxonomy" id="3494"/>
    <lineage>
        <taxon>Eukaryota</taxon>
        <taxon>Viridiplantae</taxon>
        <taxon>Streptophyta</taxon>
        <taxon>Embryophyta</taxon>
        <taxon>Tracheophyta</taxon>
        <taxon>Spermatophyta</taxon>
        <taxon>Magnoliopsida</taxon>
        <taxon>eudicotyledons</taxon>
        <taxon>Gunneridae</taxon>
        <taxon>Pentapetalae</taxon>
        <taxon>rosids</taxon>
        <taxon>fabids</taxon>
        <taxon>Rosales</taxon>
        <taxon>Moraceae</taxon>
        <taxon>Ficeae</taxon>
        <taxon>Ficus</taxon>
    </lineage>
</organism>
<name>A0AA88DQ43_FICCA</name>
<keyword evidence="3" id="KW-1185">Reference proteome</keyword>
<evidence type="ECO:0000313" key="3">
    <source>
        <dbReference type="Proteomes" id="UP001187192"/>
    </source>
</evidence>
<sequence>MPLRLAGASDLSIHTDRRRGRTDRQARANAPPKLADVDHFTSATTVCSTDPTRLIFRSDVDQSPLEDRPSASPTPSLPF</sequence>
<feature type="region of interest" description="Disordered" evidence="1">
    <location>
        <begin position="1"/>
        <end position="31"/>
    </location>
</feature>
<accession>A0AA88DQ43</accession>
<dbReference type="Proteomes" id="UP001187192">
    <property type="component" value="Unassembled WGS sequence"/>
</dbReference>
<proteinExistence type="predicted"/>
<dbReference type="AlphaFoldDB" id="A0AA88DQ43"/>
<evidence type="ECO:0000313" key="2">
    <source>
        <dbReference type="EMBL" id="GMN59552.1"/>
    </source>
</evidence>
<evidence type="ECO:0000256" key="1">
    <source>
        <dbReference type="SAM" id="MobiDB-lite"/>
    </source>
</evidence>
<dbReference type="EMBL" id="BTGU01000088">
    <property type="protein sequence ID" value="GMN59552.1"/>
    <property type="molecule type" value="Genomic_DNA"/>
</dbReference>
<reference evidence="2" key="1">
    <citation type="submission" date="2023-07" db="EMBL/GenBank/DDBJ databases">
        <title>draft genome sequence of fig (Ficus carica).</title>
        <authorList>
            <person name="Takahashi T."/>
            <person name="Nishimura K."/>
        </authorList>
    </citation>
    <scope>NUCLEOTIDE SEQUENCE</scope>
</reference>
<feature type="compositionally biased region" description="Basic and acidic residues" evidence="1">
    <location>
        <begin position="57"/>
        <end position="69"/>
    </location>
</feature>
<gene>
    <name evidence="2" type="ORF">TIFTF001_028663</name>
</gene>
<protein>
    <submittedName>
        <fullName evidence="2">Uncharacterized protein</fullName>
    </submittedName>
</protein>
<feature type="region of interest" description="Disordered" evidence="1">
    <location>
        <begin position="57"/>
        <end position="79"/>
    </location>
</feature>
<comment type="caution">
    <text evidence="2">The sequence shown here is derived from an EMBL/GenBank/DDBJ whole genome shotgun (WGS) entry which is preliminary data.</text>
</comment>